<dbReference type="AlphaFoldDB" id="A0A8S1GSJ8"/>
<comment type="caution">
    <text evidence="1">The sequence shown here is derived from an EMBL/GenBank/DDBJ whole genome shotgun (WGS) entry which is preliminary data.</text>
</comment>
<dbReference type="EMBL" id="CAJGYM010000004">
    <property type="protein sequence ID" value="CAD6186526.1"/>
    <property type="molecule type" value="Genomic_DNA"/>
</dbReference>
<name>A0A8S1GSJ8_9PELO</name>
<gene>
    <name evidence="1" type="ORF">CAUJ_LOCUS2445</name>
</gene>
<evidence type="ECO:0000313" key="2">
    <source>
        <dbReference type="Proteomes" id="UP000835052"/>
    </source>
</evidence>
<accession>A0A8S1GSJ8</accession>
<dbReference type="Proteomes" id="UP000835052">
    <property type="component" value="Unassembled WGS sequence"/>
</dbReference>
<proteinExistence type="predicted"/>
<sequence>MVHRRLGAPSERVERRVSVFFLSTTTGVSTTSTATTAGCSTGKVSDPASVASSCLSVEAAQTTAEKPCCGSCPPVHLLSPAAAQLGRVLWLSPPLSTGYKPDVNFPKTY</sequence>
<protein>
    <submittedName>
        <fullName evidence="1">Uncharacterized protein</fullName>
    </submittedName>
</protein>
<evidence type="ECO:0000313" key="1">
    <source>
        <dbReference type="EMBL" id="CAD6186526.1"/>
    </source>
</evidence>
<keyword evidence="2" id="KW-1185">Reference proteome</keyword>
<organism evidence="1 2">
    <name type="scientific">Caenorhabditis auriculariae</name>
    <dbReference type="NCBI Taxonomy" id="2777116"/>
    <lineage>
        <taxon>Eukaryota</taxon>
        <taxon>Metazoa</taxon>
        <taxon>Ecdysozoa</taxon>
        <taxon>Nematoda</taxon>
        <taxon>Chromadorea</taxon>
        <taxon>Rhabditida</taxon>
        <taxon>Rhabditina</taxon>
        <taxon>Rhabditomorpha</taxon>
        <taxon>Rhabditoidea</taxon>
        <taxon>Rhabditidae</taxon>
        <taxon>Peloderinae</taxon>
        <taxon>Caenorhabditis</taxon>
    </lineage>
</organism>
<reference evidence="1" key="1">
    <citation type="submission" date="2020-10" db="EMBL/GenBank/DDBJ databases">
        <authorList>
            <person name="Kikuchi T."/>
        </authorList>
    </citation>
    <scope>NUCLEOTIDE SEQUENCE</scope>
    <source>
        <strain evidence="1">NKZ352</strain>
    </source>
</reference>